<evidence type="ECO:0000256" key="7">
    <source>
        <dbReference type="ARBA" id="ARBA00023239"/>
    </source>
</evidence>
<dbReference type="PANTHER" id="PTHR42104:SF1">
    <property type="entry name" value="EXTRACELLULAR GUANYL-SPECIFIC RIBONUCLEASE RNTA (AFU_ORTHOLOGUE AFUA_4G03230)"/>
    <property type="match status" value="1"/>
</dbReference>
<keyword evidence="4" id="KW-0255">Endonuclease</keyword>
<keyword evidence="7" id="KW-0456">Lyase</keyword>
<feature type="signal peptide" evidence="9">
    <location>
        <begin position="1"/>
        <end position="23"/>
    </location>
</feature>
<dbReference type="InterPro" id="IPR000026">
    <property type="entry name" value="N1-like"/>
</dbReference>
<dbReference type="CDD" id="cd00606">
    <property type="entry name" value="fungal_RNase"/>
    <property type="match status" value="1"/>
</dbReference>
<comment type="catalytic activity">
    <reaction evidence="8">
        <text>[RNA] containing guanosine + H2O = an [RNA fragment]-3'-guanosine-3'-phosphate + a 5'-hydroxy-ribonucleotide-3'-[RNA fragment].</text>
        <dbReference type="EC" id="4.6.1.24"/>
    </reaction>
</comment>
<dbReference type="Gene3D" id="3.10.450.30">
    <property type="entry name" value="Microbial ribonucleases"/>
    <property type="match status" value="1"/>
</dbReference>
<evidence type="ECO:0000256" key="4">
    <source>
        <dbReference type="ARBA" id="ARBA00022759"/>
    </source>
</evidence>
<organism evidence="10 11">
    <name type="scientific">Lachnellula cervina</name>
    <dbReference type="NCBI Taxonomy" id="1316786"/>
    <lineage>
        <taxon>Eukaryota</taxon>
        <taxon>Fungi</taxon>
        <taxon>Dikarya</taxon>
        <taxon>Ascomycota</taxon>
        <taxon>Pezizomycotina</taxon>
        <taxon>Leotiomycetes</taxon>
        <taxon>Helotiales</taxon>
        <taxon>Lachnaceae</taxon>
        <taxon>Lachnellula</taxon>
    </lineage>
</organism>
<dbReference type="InterPro" id="IPR016191">
    <property type="entry name" value="Ribonuclease/ribotoxin"/>
</dbReference>
<evidence type="ECO:0000313" key="11">
    <source>
        <dbReference type="Proteomes" id="UP000481288"/>
    </source>
</evidence>
<dbReference type="PANTHER" id="PTHR42104">
    <property type="entry name" value="EXTRACELLULAR GUANYL-SPECIFIC RIBONUCLEASE RNTA (AFU_ORTHOLOGUE AFUA_4G03230)"/>
    <property type="match status" value="1"/>
</dbReference>
<evidence type="ECO:0000256" key="1">
    <source>
        <dbReference type="ARBA" id="ARBA00009006"/>
    </source>
</evidence>
<keyword evidence="6" id="KW-1015">Disulfide bond</keyword>
<dbReference type="GO" id="GO:0046589">
    <property type="term" value="F:ribonuclease T1 activity"/>
    <property type="evidence" value="ECO:0007669"/>
    <property type="project" value="UniProtKB-EC"/>
</dbReference>
<accession>A0A7D8UNU5</accession>
<evidence type="ECO:0000256" key="9">
    <source>
        <dbReference type="SAM" id="SignalP"/>
    </source>
</evidence>
<dbReference type="EC" id="4.6.1.24" evidence="2"/>
<keyword evidence="9" id="KW-0732">Signal</keyword>
<evidence type="ECO:0000256" key="2">
    <source>
        <dbReference type="ARBA" id="ARBA00012549"/>
    </source>
</evidence>
<evidence type="ECO:0000256" key="6">
    <source>
        <dbReference type="ARBA" id="ARBA00023157"/>
    </source>
</evidence>
<dbReference type="GO" id="GO:0003723">
    <property type="term" value="F:RNA binding"/>
    <property type="evidence" value="ECO:0007669"/>
    <property type="project" value="InterPro"/>
</dbReference>
<dbReference type="Proteomes" id="UP000481288">
    <property type="component" value="Unassembled WGS sequence"/>
</dbReference>
<comment type="similarity">
    <text evidence="1">Belongs to the ribonuclease N1/T1 family.</text>
</comment>
<dbReference type="SUPFAM" id="SSF53933">
    <property type="entry name" value="Microbial ribonucleases"/>
    <property type="match status" value="1"/>
</dbReference>
<dbReference type="Pfam" id="PF00545">
    <property type="entry name" value="Ribonuclease"/>
    <property type="match status" value="1"/>
</dbReference>
<dbReference type="EMBL" id="QGMG01000446">
    <property type="protein sequence ID" value="TVY53514.1"/>
    <property type="molecule type" value="Genomic_DNA"/>
</dbReference>
<evidence type="ECO:0000256" key="3">
    <source>
        <dbReference type="ARBA" id="ARBA00022722"/>
    </source>
</evidence>
<gene>
    <name evidence="10" type="primary">RNF1</name>
    <name evidence="10" type="ORF">LCER1_G003425</name>
</gene>
<dbReference type="GO" id="GO:0016787">
    <property type="term" value="F:hydrolase activity"/>
    <property type="evidence" value="ECO:0007669"/>
    <property type="project" value="UniProtKB-KW"/>
</dbReference>
<sequence>MFKIMAGLKTLLPLFLFLSTTTALPTLEQRGSTTCGSTYYTASKVSAASSKGYADYQDGTEPGGYPHTYHNYEGFDFPVDGPYQEFPLLSSGSVYTGGSPGADRVIFTTSGKLAGEITHTGASGDDFVGCSGTS</sequence>
<reference evidence="10 11" key="1">
    <citation type="submission" date="2018-05" db="EMBL/GenBank/DDBJ databases">
        <title>Whole genome sequencing for identification of molecular markers to develop diagnostic detection tools for the regulated plant pathogen Lachnellula willkommii.</title>
        <authorList>
            <person name="Giroux E."/>
            <person name="Bilodeau G."/>
        </authorList>
    </citation>
    <scope>NUCLEOTIDE SEQUENCE [LARGE SCALE GENOMIC DNA]</scope>
    <source>
        <strain evidence="10 11">CBS 625.97</strain>
    </source>
</reference>
<feature type="chain" id="PRO_5028981244" description="ribonuclease T1" evidence="9">
    <location>
        <begin position="24"/>
        <end position="134"/>
    </location>
</feature>
<protein>
    <recommendedName>
        <fullName evidence="2">ribonuclease T1</fullName>
        <ecNumber evidence="2">4.6.1.24</ecNumber>
    </recommendedName>
</protein>
<keyword evidence="5" id="KW-0378">Hydrolase</keyword>
<evidence type="ECO:0000256" key="5">
    <source>
        <dbReference type="ARBA" id="ARBA00022801"/>
    </source>
</evidence>
<proteinExistence type="inferred from homology"/>
<dbReference type="OrthoDB" id="5425539at2759"/>
<comment type="caution">
    <text evidence="10">The sequence shown here is derived from an EMBL/GenBank/DDBJ whole genome shotgun (WGS) entry which is preliminary data.</text>
</comment>
<dbReference type="AlphaFoldDB" id="A0A7D8UNU5"/>
<evidence type="ECO:0000256" key="8">
    <source>
        <dbReference type="ARBA" id="ARBA00034015"/>
    </source>
</evidence>
<keyword evidence="11" id="KW-1185">Reference proteome</keyword>
<keyword evidence="3" id="KW-0540">Nuclease</keyword>
<evidence type="ECO:0000313" key="10">
    <source>
        <dbReference type="EMBL" id="TVY53514.1"/>
    </source>
</evidence>
<name>A0A7D8UNU5_9HELO</name>